<organism evidence="1 2">
    <name type="scientific">Chryseobacterium indicum</name>
    <dbReference type="NCBI Taxonomy" id="2766954"/>
    <lineage>
        <taxon>Bacteria</taxon>
        <taxon>Pseudomonadati</taxon>
        <taxon>Bacteroidota</taxon>
        <taxon>Flavobacteriia</taxon>
        <taxon>Flavobacteriales</taxon>
        <taxon>Weeksellaceae</taxon>
        <taxon>Chryseobacterium group</taxon>
        <taxon>Chryseobacterium</taxon>
    </lineage>
</organism>
<dbReference type="InterPro" id="IPR022385">
    <property type="entry name" value="Rhs_assc_core"/>
</dbReference>
<dbReference type="Proteomes" id="UP001430374">
    <property type="component" value="Unassembled WGS sequence"/>
</dbReference>
<keyword evidence="2" id="KW-1185">Reference proteome</keyword>
<dbReference type="Gene3D" id="2.180.10.10">
    <property type="entry name" value="RHS repeat-associated core"/>
    <property type="match status" value="1"/>
</dbReference>
<dbReference type="PANTHER" id="PTHR32305">
    <property type="match status" value="1"/>
</dbReference>
<dbReference type="NCBIfam" id="TIGR03696">
    <property type="entry name" value="Rhs_assc_core"/>
    <property type="match status" value="1"/>
</dbReference>
<reference evidence="1" key="1">
    <citation type="submission" date="2021-08" db="EMBL/GenBank/DDBJ databases">
        <title>Complete genome sequence of Chryseobacterium sp strain PS-8.</title>
        <authorList>
            <person name="Das S.K."/>
        </authorList>
    </citation>
    <scope>NUCLEOTIDE SEQUENCE</scope>
    <source>
        <strain evidence="1">PS-8</strain>
    </source>
</reference>
<accession>A0ABS9C424</accession>
<evidence type="ECO:0000313" key="2">
    <source>
        <dbReference type="Proteomes" id="UP001430374"/>
    </source>
</evidence>
<protein>
    <submittedName>
        <fullName evidence="1">RHS repeat-associated core domain-containing protein</fullName>
    </submittedName>
</protein>
<dbReference type="RefSeq" id="WP_431306813.1">
    <property type="nucleotide sequence ID" value="NZ_JACSGT010000001.1"/>
</dbReference>
<comment type="caution">
    <text evidence="1">The sequence shown here is derived from an EMBL/GenBank/DDBJ whole genome shotgun (WGS) entry which is preliminary data.</text>
</comment>
<evidence type="ECO:0000313" key="1">
    <source>
        <dbReference type="EMBL" id="MCF2218690.1"/>
    </source>
</evidence>
<dbReference type="EMBL" id="JACSGT010000001">
    <property type="protein sequence ID" value="MCF2218690.1"/>
    <property type="molecule type" value="Genomic_DNA"/>
</dbReference>
<gene>
    <name evidence="1" type="ORF">H9Q08_05175</name>
</gene>
<sequence length="448" mass="50416">MVRSRNLVPRFSGMFVDYNVNTRYTYRADGIKLKKIYTYGSGKTNIETSTVTDYLDGFQYEENNDGNLSIAVLKFVPTAEGYYDFEKNKYIYSYTDHLGNIRVSYFKNTNGSAEVLEENNFYPFGMKHEGYNQTAGNPAYSYQYNGKELQKETGWSDYGARMYMSDIARWGVIDPLAEQMRRYSPYTYAYNNPVSNIDPDGRKPKSWDDEQANIMYKVAPEGSLWWVYASGSHVGAGMQGGGDGIGDFFGQMKVRSGGGGGSSASAKDNIDSFVRNGVSYEVAVKVSQNGAISFEEFAYHNTVNDLNHYLNNPKQEGLNLVKLFDSALKNKAGKVLTPDELIKKYKLSPKLKDAINSITVLANNKVKIDWKNETSINMFSKINVYDGILSLQRTFINSPEEPGRGWNGYIVTGGAIEFNDSKTLFIMYNGIYNYYPKTKTISKNGAGF</sequence>
<dbReference type="PANTHER" id="PTHR32305:SF15">
    <property type="entry name" value="PROTEIN RHSA-RELATED"/>
    <property type="match status" value="1"/>
</dbReference>
<name>A0ABS9C424_9FLAO</name>
<dbReference type="InterPro" id="IPR050708">
    <property type="entry name" value="T6SS_VgrG/RHS"/>
</dbReference>
<proteinExistence type="predicted"/>